<keyword evidence="9" id="KW-1185">Reference proteome</keyword>
<dbReference type="InterPro" id="IPR042217">
    <property type="entry name" value="T4SS_VirB10/TrbI"/>
</dbReference>
<dbReference type="Proteomes" id="UP001606305">
    <property type="component" value="Unassembled WGS sequence"/>
</dbReference>
<dbReference type="CDD" id="cd16429">
    <property type="entry name" value="VirB10"/>
    <property type="match status" value="1"/>
</dbReference>
<name>A0ABW7G3G0_9BURK</name>
<evidence type="ECO:0000256" key="1">
    <source>
        <dbReference type="ARBA" id="ARBA00004162"/>
    </source>
</evidence>
<dbReference type="RefSeq" id="WP_394487212.1">
    <property type="nucleotide sequence ID" value="NZ_JBIGIA010000004.1"/>
</dbReference>
<keyword evidence="4 7" id="KW-0812">Transmembrane</keyword>
<dbReference type="EMBL" id="JBIGIA010000004">
    <property type="protein sequence ID" value="MFG6456463.1"/>
    <property type="molecule type" value="Genomic_DNA"/>
</dbReference>
<comment type="similarity">
    <text evidence="2">Belongs to the TrbI/VirB10 family.</text>
</comment>
<keyword evidence="6 7" id="KW-0472">Membrane</keyword>
<evidence type="ECO:0000256" key="4">
    <source>
        <dbReference type="ARBA" id="ARBA00022692"/>
    </source>
</evidence>
<accession>A0ABW7G3G0</accession>
<dbReference type="InterPro" id="IPR005498">
    <property type="entry name" value="T4SS_VirB10/TraB/TrbI"/>
</dbReference>
<dbReference type="NCBIfam" id="NF038091">
    <property type="entry name" value="T4SS_VirB10"/>
    <property type="match status" value="1"/>
</dbReference>
<dbReference type="Gene3D" id="2.40.128.260">
    <property type="entry name" value="Type IV secretion system, VirB10/TraB/TrbI"/>
    <property type="match status" value="2"/>
</dbReference>
<evidence type="ECO:0000256" key="7">
    <source>
        <dbReference type="SAM" id="Phobius"/>
    </source>
</evidence>
<evidence type="ECO:0000313" key="8">
    <source>
        <dbReference type="EMBL" id="MFG6456463.1"/>
    </source>
</evidence>
<sequence>MSTEPNAAAAAVPADDYDPHRFDVERTRRKSNVFPKIVVGFVVCLAVIGGTAYFIKTKIANFMRAQTQPTASEQHLKVDEKPPETRRFEDVLRTALTPAIPTPPPSAPAAIPVVTSASAPAGPQAPPPPPPNMMLGSATPAAPATAPALALTAAPTQALGLAQQPSGAEPPRMRTIEAYAEHTADGMKVPTTTAQVSARKFGDRSYLLARGSFIPCVLETQLISTISGSSNCVVPEHVYSENGKVLLIEKGSKIIGEYKSNVNQGSVRIAILWQRIKTPTGVVIDVDSPTTDAVGAMGVEGGIDYHWPQRIGAAVLLSIVGDAIDIEKAKASNASTTVVTGQNTQNTSKSLAEKVLESTINIPPTISKNRGDRVTVYLNRDLWFNTVYTHTETAAP</sequence>
<comment type="subcellular location">
    <subcellularLocation>
        <location evidence="1">Cell membrane</location>
        <topology evidence="1">Single-pass membrane protein</topology>
    </subcellularLocation>
</comment>
<evidence type="ECO:0000313" key="9">
    <source>
        <dbReference type="Proteomes" id="UP001606305"/>
    </source>
</evidence>
<keyword evidence="5 7" id="KW-1133">Transmembrane helix</keyword>
<protein>
    <submittedName>
        <fullName evidence="8">Type IV secretion system protein VirB10</fullName>
    </submittedName>
</protein>
<evidence type="ECO:0000256" key="5">
    <source>
        <dbReference type="ARBA" id="ARBA00022989"/>
    </source>
</evidence>
<evidence type="ECO:0000256" key="3">
    <source>
        <dbReference type="ARBA" id="ARBA00022475"/>
    </source>
</evidence>
<feature type="transmembrane region" description="Helical" evidence="7">
    <location>
        <begin position="33"/>
        <end position="55"/>
    </location>
</feature>
<organism evidence="8 9">
    <name type="scientific">Pelomonas nitida</name>
    <dbReference type="NCBI Taxonomy" id="3299027"/>
    <lineage>
        <taxon>Bacteria</taxon>
        <taxon>Pseudomonadati</taxon>
        <taxon>Pseudomonadota</taxon>
        <taxon>Betaproteobacteria</taxon>
        <taxon>Burkholderiales</taxon>
        <taxon>Sphaerotilaceae</taxon>
        <taxon>Roseateles</taxon>
    </lineage>
</organism>
<reference evidence="8 9" key="1">
    <citation type="submission" date="2024-09" db="EMBL/GenBank/DDBJ databases">
        <title>Novel species of the genus Pelomonas and Roseateles isolated from streams.</title>
        <authorList>
            <person name="Lu H."/>
        </authorList>
    </citation>
    <scope>NUCLEOTIDE SEQUENCE [LARGE SCALE GENOMIC DNA]</scope>
    <source>
        <strain evidence="8 9">BYS96W</strain>
    </source>
</reference>
<dbReference type="InterPro" id="IPR047695">
    <property type="entry name" value="T4SS_VirB10/PtlG"/>
</dbReference>
<dbReference type="Pfam" id="PF03743">
    <property type="entry name" value="TrbI"/>
    <property type="match status" value="1"/>
</dbReference>
<comment type="caution">
    <text evidence="8">The sequence shown here is derived from an EMBL/GenBank/DDBJ whole genome shotgun (WGS) entry which is preliminary data.</text>
</comment>
<proteinExistence type="inferred from homology"/>
<gene>
    <name evidence="8" type="primary">virB10</name>
    <name evidence="8" type="ORF">ACG00X_06425</name>
</gene>
<evidence type="ECO:0000256" key="6">
    <source>
        <dbReference type="ARBA" id="ARBA00023136"/>
    </source>
</evidence>
<keyword evidence="3" id="KW-1003">Cell membrane</keyword>
<evidence type="ECO:0000256" key="2">
    <source>
        <dbReference type="ARBA" id="ARBA00010265"/>
    </source>
</evidence>